<dbReference type="Proteomes" id="UP000048948">
    <property type="component" value="Unassembled WGS sequence"/>
</dbReference>
<reference evidence="14 15" key="3">
    <citation type="submission" date="2015-03" db="EMBL/GenBank/DDBJ databases">
        <authorList>
            <consortium name="Pathogen Informatics"/>
        </authorList>
    </citation>
    <scope>NUCLEOTIDE SEQUENCE [LARGE SCALE GENOMIC DNA]</scope>
    <source>
        <strain evidence="4 22">Bir 172</strain>
        <strain evidence="3 23">Bir 187</strain>
        <strain evidence="6 16">D00501624</strain>
        <strain evidence="8 18">G09801536</strain>
        <strain evidence="1 20">G09901357</strain>
        <strain evidence="2 19">H09601792</strain>
        <strain evidence="14">K00500041</strain>
        <strain evidence="9 17">M09401471</strain>
        <strain evidence="15">N09902308</strain>
        <strain evidence="10 21">P00601463</strain>
    </source>
</reference>
<proteinExistence type="predicted"/>
<reference evidence="12 25" key="5">
    <citation type="submission" date="2017-02" db="EMBL/GenBank/DDBJ databases">
        <title>Protein polymorphisms may explain contrasting epidemiological fitness of two variants of a multidrug-resistant Mycobacterium tuberculosis strain.</title>
        <authorList>
            <person name="Bigi M.M."/>
            <person name="Lopez B."/>
            <person name="Blanco F.C."/>
            <person name="Sasiain M.C."/>
            <person name="De La Barrera S."/>
            <person name="Ritacco V."/>
            <person name="Bigi F."/>
            <person name="Soria M.A."/>
        </authorList>
    </citation>
    <scope>NUCLEOTIDE SEQUENCE [LARGE SCALE GENOMIC DNA]</scope>
    <source>
        <strain evidence="12 25">6548</strain>
    </source>
</reference>
<organism evidence="3 23">
    <name type="scientific">Mycobacterium tuberculosis</name>
    <dbReference type="NCBI Taxonomy" id="1773"/>
    <lineage>
        <taxon>Bacteria</taxon>
        <taxon>Bacillati</taxon>
        <taxon>Actinomycetota</taxon>
        <taxon>Actinomycetes</taxon>
        <taxon>Mycobacteriales</taxon>
        <taxon>Mycobacteriaceae</taxon>
        <taxon>Mycobacterium</taxon>
        <taxon>Mycobacterium tuberculosis complex</taxon>
    </lineage>
</organism>
<dbReference type="EMBL" id="LR027516">
    <property type="protein sequence ID" value="VCU52025.1"/>
    <property type="molecule type" value="Genomic_DNA"/>
</dbReference>
<evidence type="ECO:0000313" key="5">
    <source>
        <dbReference type="EMBL" id="CLW46255.1"/>
    </source>
</evidence>
<protein>
    <submittedName>
        <fullName evidence="3">Uncharacterized protein</fullName>
    </submittedName>
</protein>
<dbReference type="Proteomes" id="UP000048289">
    <property type="component" value="Unassembled WGS sequence"/>
</dbReference>
<evidence type="ECO:0000313" key="4">
    <source>
        <dbReference type="EMBL" id="CKU36610.1"/>
    </source>
</evidence>
<evidence type="ECO:0000313" key="24">
    <source>
        <dbReference type="Proteomes" id="UP000050139"/>
    </source>
</evidence>
<dbReference type="EMBL" id="CHKL01000810">
    <property type="protein sequence ID" value="COX33357.1"/>
    <property type="molecule type" value="Genomic_DNA"/>
</dbReference>
<evidence type="ECO:0000313" key="15">
    <source>
        <dbReference type="Proteomes" id="UP000039021"/>
    </source>
</evidence>
<evidence type="ECO:0000313" key="11">
    <source>
        <dbReference type="EMBL" id="CPB24829.1"/>
    </source>
</evidence>
<dbReference type="Proteomes" id="UP000049023">
    <property type="component" value="Unassembled WGS sequence"/>
</dbReference>
<evidence type="ECO:0000313" key="17">
    <source>
        <dbReference type="Proteomes" id="UP000044938"/>
    </source>
</evidence>
<evidence type="ECO:0000313" key="21">
    <source>
        <dbReference type="Proteomes" id="UP000048600"/>
    </source>
</evidence>
<evidence type="ECO:0000313" key="23">
    <source>
        <dbReference type="Proteomes" id="UP000049023"/>
    </source>
</evidence>
<dbReference type="Proteomes" id="UP000039021">
    <property type="component" value="Unassembled WGS sequence"/>
</dbReference>
<evidence type="ECO:0000313" key="19">
    <source>
        <dbReference type="Proteomes" id="UP000046947"/>
    </source>
</evidence>
<evidence type="ECO:0000313" key="2">
    <source>
        <dbReference type="EMBL" id="CFE54359.1"/>
    </source>
</evidence>
<evidence type="ECO:0000313" key="25">
    <source>
        <dbReference type="Proteomes" id="UP000189452"/>
    </source>
</evidence>
<dbReference type="EMBL" id="CSAD01000388">
    <property type="protein sequence ID" value="COV89641.1"/>
    <property type="molecule type" value="Genomic_DNA"/>
</dbReference>
<accession>A0A0E7ZB53</accession>
<dbReference type="AlphaFoldDB" id="A0A0E7ZB53"/>
<gene>
    <name evidence="12" type="ORF">A4S10_03875</name>
    <name evidence="13" type="ORF">DKC2_3940</name>
    <name evidence="6" type="ORF">ERS007661_03875</name>
    <name evidence="8" type="ORF">ERS007679_02665</name>
    <name evidence="1" type="ORF">ERS007681_02676</name>
    <name evidence="2" type="ORF">ERS007688_02336</name>
    <name evidence="7" type="ORF">ERS007703_00254</name>
    <name evidence="9" type="ORF">ERS007720_02115</name>
    <name evidence="11" type="ORF">ERS007739_05146</name>
    <name evidence="10" type="ORF">ERS007741_04210</name>
    <name evidence="4" type="ORF">ERS027646_04729</name>
    <name evidence="3" type="ORF">ERS027661_01157</name>
    <name evidence="5" type="ORF">ERS094118_02617</name>
</gene>
<reference evidence="12 25" key="4">
    <citation type="submission" date="2016-04" db="EMBL/GenBank/DDBJ databases">
        <authorList>
            <person name="Bigi M."/>
            <person name="Bigi F."/>
            <person name="Soria M.A."/>
        </authorList>
    </citation>
    <scope>NUCLEOTIDE SEQUENCE [LARGE SCALE GENOMIC DNA]</scope>
    <source>
        <strain evidence="12 25">6548</strain>
    </source>
</reference>
<dbReference type="EMBL" id="CFOE01000377">
    <property type="protein sequence ID" value="CFE40874.1"/>
    <property type="molecule type" value="Genomic_DNA"/>
</dbReference>
<evidence type="ECO:0000313" key="22">
    <source>
        <dbReference type="Proteomes" id="UP000048948"/>
    </source>
</evidence>
<sequence>MVVSRADTQPARSQLLHKGRIVALLFAKASCDT</sequence>
<dbReference type="Proteomes" id="UP000046947">
    <property type="component" value="Unassembled WGS sequence"/>
</dbReference>
<evidence type="ECO:0000313" key="12">
    <source>
        <dbReference type="EMBL" id="OMH61680.1"/>
    </source>
</evidence>
<dbReference type="Proteomes" id="UP000050139">
    <property type="component" value="Unassembled WGS sequence"/>
</dbReference>
<evidence type="ECO:0000313" key="8">
    <source>
        <dbReference type="EMBL" id="COV89641.1"/>
    </source>
</evidence>
<dbReference type="EMBL" id="LWDQ01000001">
    <property type="protein sequence ID" value="OMH61680.1"/>
    <property type="molecule type" value="Genomic_DNA"/>
</dbReference>
<evidence type="ECO:0000313" key="9">
    <source>
        <dbReference type="EMBL" id="COW24380.1"/>
    </source>
</evidence>
<dbReference type="Proteomes" id="UP000045842">
    <property type="component" value="Unassembled WGS sequence"/>
</dbReference>
<dbReference type="EMBL" id="CSBK01003798">
    <property type="protein sequence ID" value="CPB24829.1"/>
    <property type="molecule type" value="Genomic_DNA"/>
</dbReference>
<dbReference type="EMBL" id="CSAJ01000252">
    <property type="protein sequence ID" value="COW24380.1"/>
    <property type="molecule type" value="Genomic_DNA"/>
</dbReference>
<dbReference type="EMBL" id="CNGE01001638">
    <property type="protein sequence ID" value="CKU36610.1"/>
    <property type="molecule type" value="Genomic_DNA"/>
</dbReference>
<evidence type="ECO:0000313" key="7">
    <source>
        <dbReference type="EMBL" id="COV00255.1"/>
    </source>
</evidence>
<evidence type="ECO:0000313" key="10">
    <source>
        <dbReference type="EMBL" id="COX33357.1"/>
    </source>
</evidence>
<evidence type="ECO:0000313" key="26">
    <source>
        <dbReference type="Proteomes" id="UP000300237"/>
    </source>
</evidence>
<dbReference type="EMBL" id="CQQC01001930">
    <property type="protein sequence ID" value="CNW35615.1"/>
    <property type="molecule type" value="Genomic_DNA"/>
</dbReference>
<evidence type="ECO:0000313" key="14">
    <source>
        <dbReference type="Proteomes" id="UP000038802"/>
    </source>
</evidence>
<evidence type="ECO:0000313" key="3">
    <source>
        <dbReference type="EMBL" id="CKR37676.1"/>
    </source>
</evidence>
<dbReference type="EMBL" id="COPH01000019">
    <property type="protein sequence ID" value="CLW46255.1"/>
    <property type="molecule type" value="Genomic_DNA"/>
</dbReference>
<reference evidence="13 26" key="6">
    <citation type="submission" date="2018-08" db="EMBL/GenBank/DDBJ databases">
        <authorList>
            <person name="Fokvardsen B D."/>
            <person name="Norman A."/>
        </authorList>
    </citation>
    <scope>NUCLEOTIDE SEQUENCE [LARGE SCALE GENOMIC DNA]</scope>
    <source>
        <strain evidence="13 26">DKC2</strain>
    </source>
</reference>
<dbReference type="EMBL" id="CSAE01000015">
    <property type="protein sequence ID" value="COV00255.1"/>
    <property type="molecule type" value="Genomic_DNA"/>
</dbReference>
<evidence type="ECO:0000313" key="1">
    <source>
        <dbReference type="EMBL" id="CFE40874.1"/>
    </source>
</evidence>
<evidence type="ECO:0000313" key="16">
    <source>
        <dbReference type="Proteomes" id="UP000039217"/>
    </source>
</evidence>
<reference evidence="7" key="1">
    <citation type="submission" date="2015-03" db="EMBL/GenBank/DDBJ databases">
        <authorList>
            <person name="Murphy D."/>
        </authorList>
    </citation>
    <scope>NUCLEOTIDE SEQUENCE [LARGE SCALE GENOMIC DNA]</scope>
    <source>
        <strain evidence="7">K00500041</strain>
    </source>
</reference>
<dbReference type="Proteomes" id="UP000300237">
    <property type="component" value="Chromosome"/>
</dbReference>
<dbReference type="Proteomes" id="UP000048600">
    <property type="component" value="Unassembled WGS sequence"/>
</dbReference>
<dbReference type="EMBL" id="CNFU01000178">
    <property type="protein sequence ID" value="CKR37676.1"/>
    <property type="molecule type" value="Genomic_DNA"/>
</dbReference>
<name>A0A0E7ZB53_MYCTX</name>
<evidence type="ECO:0000313" key="6">
    <source>
        <dbReference type="EMBL" id="CNW35615.1"/>
    </source>
</evidence>
<dbReference type="PATRIC" id="fig|1773.2383.peg.4295"/>
<dbReference type="Proteomes" id="UP000039217">
    <property type="component" value="Unassembled WGS sequence"/>
</dbReference>
<dbReference type="Proteomes" id="UP000044938">
    <property type="component" value="Unassembled WGS sequence"/>
</dbReference>
<dbReference type="EMBL" id="CFOH01000383">
    <property type="protein sequence ID" value="CFE54359.1"/>
    <property type="molecule type" value="Genomic_DNA"/>
</dbReference>
<dbReference type="Proteomes" id="UP000038802">
    <property type="component" value="Unassembled WGS sequence"/>
</dbReference>
<evidence type="ECO:0000313" key="20">
    <source>
        <dbReference type="Proteomes" id="UP000048289"/>
    </source>
</evidence>
<reference evidence="5 24" key="2">
    <citation type="submission" date="2015-03" db="EMBL/GenBank/DDBJ databases">
        <authorList>
            <consortium name="Pathogen Informatics"/>
            <person name="Murphy D."/>
        </authorList>
    </citation>
    <scope>NUCLEOTIDE SEQUENCE [LARGE SCALE GENOMIC DNA]</scope>
    <source>
        <strain evidence="5 24">0268S</strain>
        <strain evidence="11">N09902308</strain>
    </source>
</reference>
<evidence type="ECO:0000313" key="18">
    <source>
        <dbReference type="Proteomes" id="UP000045842"/>
    </source>
</evidence>
<evidence type="ECO:0000313" key="13">
    <source>
        <dbReference type="EMBL" id="VCU52025.1"/>
    </source>
</evidence>
<dbReference type="Proteomes" id="UP000189452">
    <property type="component" value="Chromosome"/>
</dbReference>